<name>A0A2N7RZD3_9MICC</name>
<dbReference type="RefSeq" id="WP_102598491.1">
    <property type="nucleotide sequence ID" value="NZ_PNQX01000002.1"/>
</dbReference>
<protein>
    <submittedName>
        <fullName evidence="1">Uncharacterized protein</fullName>
    </submittedName>
</protein>
<sequence>MRLLHGGENPLRGFVGLEGTDAGGFRQLPCRVQFELDELEKLWSLKCPFDKWRWVLLSESQINYLALIFCSGQATDYLVPDGWFQRICGVFYNRFATTRTGTDLESGPLPGKIAYALGLQVRAQMDL</sequence>
<dbReference type="Proteomes" id="UP000235739">
    <property type="component" value="Unassembled WGS sequence"/>
</dbReference>
<proteinExistence type="predicted"/>
<evidence type="ECO:0000313" key="1">
    <source>
        <dbReference type="EMBL" id="PMQ19252.1"/>
    </source>
</evidence>
<evidence type="ECO:0000313" key="2">
    <source>
        <dbReference type="Proteomes" id="UP000235739"/>
    </source>
</evidence>
<comment type="caution">
    <text evidence="1">The sequence shown here is derived from an EMBL/GenBank/DDBJ whole genome shotgun (WGS) entry which is preliminary data.</text>
</comment>
<organism evidence="1 2">
    <name type="scientific">Glutamicibacter arilaitensis</name>
    <dbReference type="NCBI Taxonomy" id="256701"/>
    <lineage>
        <taxon>Bacteria</taxon>
        <taxon>Bacillati</taxon>
        <taxon>Actinomycetota</taxon>
        <taxon>Actinomycetes</taxon>
        <taxon>Micrococcales</taxon>
        <taxon>Micrococcaceae</taxon>
        <taxon>Glutamicibacter</taxon>
    </lineage>
</organism>
<gene>
    <name evidence="1" type="ORF">CIK84_11080</name>
</gene>
<dbReference type="EMBL" id="PNQX01000002">
    <property type="protein sequence ID" value="PMQ19252.1"/>
    <property type="molecule type" value="Genomic_DNA"/>
</dbReference>
<accession>A0A2N7RZD3</accession>
<dbReference type="AlphaFoldDB" id="A0A2N7RZD3"/>
<reference evidence="1 2" key="1">
    <citation type="journal article" date="2017" name="Elife">
        <title>Extensive horizontal gene transfer in cheese-associated bacteria.</title>
        <authorList>
            <person name="Bonham K.S."/>
            <person name="Wolfe B.E."/>
            <person name="Dutton R.J."/>
        </authorList>
    </citation>
    <scope>NUCLEOTIDE SEQUENCE [LARGE SCALE GENOMIC DNA]</scope>
    <source>
        <strain evidence="1 2">JB182</strain>
    </source>
</reference>